<evidence type="ECO:0000256" key="1">
    <source>
        <dbReference type="ARBA" id="ARBA00004229"/>
    </source>
</evidence>
<name>A0ABS8VMV7_DATST</name>
<evidence type="ECO:0000256" key="3">
    <source>
        <dbReference type="ARBA" id="ARBA00009481"/>
    </source>
</evidence>
<protein>
    <submittedName>
        <fullName evidence="8">Digalactosyldiacylglycerol synthase 1, chloroplastic</fullName>
    </submittedName>
</protein>
<keyword evidence="5" id="KW-0934">Plastid</keyword>
<comment type="caution">
    <text evidence="8">The sequence shown here is derived from an EMBL/GenBank/DDBJ whole genome shotgun (WGS) entry which is preliminary data.</text>
</comment>
<evidence type="ECO:0000256" key="6">
    <source>
        <dbReference type="ARBA" id="ARBA00022679"/>
    </source>
</evidence>
<gene>
    <name evidence="8" type="primary">DGD1_4</name>
    <name evidence="8" type="ORF">HAX54_038247</name>
</gene>
<evidence type="ECO:0000313" key="9">
    <source>
        <dbReference type="Proteomes" id="UP000823775"/>
    </source>
</evidence>
<evidence type="ECO:0000313" key="8">
    <source>
        <dbReference type="EMBL" id="MCE0480938.1"/>
    </source>
</evidence>
<comment type="subcellular location">
    <subcellularLocation>
        <location evidence="2">Membrane</location>
    </subcellularLocation>
    <subcellularLocation>
        <location evidence="1">Plastid</location>
        <location evidence="1">Chloroplast</location>
    </subcellularLocation>
</comment>
<keyword evidence="4" id="KW-0150">Chloroplast</keyword>
<evidence type="ECO:0000256" key="2">
    <source>
        <dbReference type="ARBA" id="ARBA00004370"/>
    </source>
</evidence>
<sequence>MVWAKGYRELLDLLAKHKSDLDGFNVDVFGNGEDAHEVQTTARTLNLNVNFMKGRDHADDSLHSHLPKDVLPSRTSWFTFPDRKILACSYKEQEKQGKGMGKSVSMPNLGGMVDGSLAFAHYCLTGNEFLRLCTGAIPGTRDYDKQHCEDLHLLPPR</sequence>
<proteinExistence type="inferred from homology"/>
<evidence type="ECO:0000256" key="4">
    <source>
        <dbReference type="ARBA" id="ARBA00022528"/>
    </source>
</evidence>
<keyword evidence="9" id="KW-1185">Reference proteome</keyword>
<dbReference type="EMBL" id="JACEIK010005203">
    <property type="protein sequence ID" value="MCE0480938.1"/>
    <property type="molecule type" value="Genomic_DNA"/>
</dbReference>
<organism evidence="8 9">
    <name type="scientific">Datura stramonium</name>
    <name type="common">Jimsonweed</name>
    <name type="synonym">Common thornapple</name>
    <dbReference type="NCBI Taxonomy" id="4076"/>
    <lineage>
        <taxon>Eukaryota</taxon>
        <taxon>Viridiplantae</taxon>
        <taxon>Streptophyta</taxon>
        <taxon>Embryophyta</taxon>
        <taxon>Tracheophyta</taxon>
        <taxon>Spermatophyta</taxon>
        <taxon>Magnoliopsida</taxon>
        <taxon>eudicotyledons</taxon>
        <taxon>Gunneridae</taxon>
        <taxon>Pentapetalae</taxon>
        <taxon>asterids</taxon>
        <taxon>lamiids</taxon>
        <taxon>Solanales</taxon>
        <taxon>Solanaceae</taxon>
        <taxon>Solanoideae</taxon>
        <taxon>Datureae</taxon>
        <taxon>Datura</taxon>
    </lineage>
</organism>
<keyword evidence="7" id="KW-0472">Membrane</keyword>
<dbReference type="PANTHER" id="PTHR46132:SF6">
    <property type="entry name" value="DIGALACTOSYLDIACYLGLYCEROL SYNTHASE 1, CHLOROPLASTIC"/>
    <property type="match status" value="1"/>
</dbReference>
<keyword evidence="6" id="KW-0808">Transferase</keyword>
<accession>A0ABS8VMV7</accession>
<dbReference type="InterPro" id="IPR044525">
    <property type="entry name" value="DGDG1/2"/>
</dbReference>
<dbReference type="PANTHER" id="PTHR46132">
    <property type="entry name" value="DIGALACTOSYLDIACYLGLYCEROL SYNTHASE 2, CHLOROPLASTIC"/>
    <property type="match status" value="1"/>
</dbReference>
<comment type="similarity">
    <text evidence="3">Belongs to the glycosyltransferase group 1 family. Glycosyltransferase 4 subfamily.</text>
</comment>
<reference evidence="8 9" key="1">
    <citation type="journal article" date="2021" name="BMC Genomics">
        <title>Datura genome reveals duplications of psychoactive alkaloid biosynthetic genes and high mutation rate following tissue culture.</title>
        <authorList>
            <person name="Rajewski A."/>
            <person name="Carter-House D."/>
            <person name="Stajich J."/>
            <person name="Litt A."/>
        </authorList>
    </citation>
    <scope>NUCLEOTIDE SEQUENCE [LARGE SCALE GENOMIC DNA]</scope>
    <source>
        <strain evidence="8">AR-01</strain>
    </source>
</reference>
<evidence type="ECO:0000256" key="7">
    <source>
        <dbReference type="ARBA" id="ARBA00023136"/>
    </source>
</evidence>
<evidence type="ECO:0000256" key="5">
    <source>
        <dbReference type="ARBA" id="ARBA00022640"/>
    </source>
</evidence>
<dbReference type="Proteomes" id="UP000823775">
    <property type="component" value="Unassembled WGS sequence"/>
</dbReference>